<dbReference type="InterPro" id="IPR039537">
    <property type="entry name" value="Retrotran_Ty1/copia-like"/>
</dbReference>
<evidence type="ECO:0000313" key="2">
    <source>
        <dbReference type="EMBL" id="KAK9140650.1"/>
    </source>
</evidence>
<name>A0AAP0PGY9_9MAGN</name>
<accession>A0AAP0PGY9</accession>
<reference evidence="2 3" key="1">
    <citation type="submission" date="2024-01" db="EMBL/GenBank/DDBJ databases">
        <title>Genome assemblies of Stephania.</title>
        <authorList>
            <person name="Yang L."/>
        </authorList>
    </citation>
    <scope>NUCLEOTIDE SEQUENCE [LARGE SCALE GENOMIC DNA]</scope>
    <source>
        <strain evidence="2">JXDWG</strain>
        <tissue evidence="2">Leaf</tissue>
    </source>
</reference>
<protein>
    <recommendedName>
        <fullName evidence="1">GAG-pre-integrase domain-containing protein</fullName>
    </recommendedName>
</protein>
<gene>
    <name evidence="2" type="ORF">Scep_010331</name>
</gene>
<keyword evidence="3" id="KW-1185">Reference proteome</keyword>
<dbReference type="PANTHER" id="PTHR42648">
    <property type="entry name" value="TRANSPOSASE, PUTATIVE-RELATED"/>
    <property type="match status" value="1"/>
</dbReference>
<dbReference type="Pfam" id="PF13976">
    <property type="entry name" value="gag_pre-integrs"/>
    <property type="match status" value="1"/>
</dbReference>
<comment type="caution">
    <text evidence="2">The sequence shown here is derived from an EMBL/GenBank/DDBJ whole genome shotgun (WGS) entry which is preliminary data.</text>
</comment>
<dbReference type="Proteomes" id="UP001419268">
    <property type="component" value="Unassembled WGS sequence"/>
</dbReference>
<dbReference type="PANTHER" id="PTHR42648:SF18">
    <property type="entry name" value="RETROTRANSPOSON, UNCLASSIFIED-LIKE PROTEIN"/>
    <property type="match status" value="1"/>
</dbReference>
<sequence>MKEGHFKDGESTEADVLFVGRRKESLYVLSASDPYVKKASQNASSTIWHTRLGHVGYQLLQKILARQLLEGIPILKDIHHDEVCPGCQFGKSHRLPFPNSENRASTALELIHSDLMGPTRIPSYAGFYYVMAIVDDFSRFS</sequence>
<evidence type="ECO:0000313" key="3">
    <source>
        <dbReference type="Proteomes" id="UP001419268"/>
    </source>
</evidence>
<dbReference type="EMBL" id="JBBNAG010000004">
    <property type="protein sequence ID" value="KAK9140650.1"/>
    <property type="molecule type" value="Genomic_DNA"/>
</dbReference>
<dbReference type="AlphaFoldDB" id="A0AAP0PGY9"/>
<feature type="domain" description="GAG-pre-integrase" evidence="1">
    <location>
        <begin position="26"/>
        <end position="92"/>
    </location>
</feature>
<organism evidence="2 3">
    <name type="scientific">Stephania cephalantha</name>
    <dbReference type="NCBI Taxonomy" id="152367"/>
    <lineage>
        <taxon>Eukaryota</taxon>
        <taxon>Viridiplantae</taxon>
        <taxon>Streptophyta</taxon>
        <taxon>Embryophyta</taxon>
        <taxon>Tracheophyta</taxon>
        <taxon>Spermatophyta</taxon>
        <taxon>Magnoliopsida</taxon>
        <taxon>Ranunculales</taxon>
        <taxon>Menispermaceae</taxon>
        <taxon>Menispermoideae</taxon>
        <taxon>Cissampelideae</taxon>
        <taxon>Stephania</taxon>
    </lineage>
</organism>
<dbReference type="InterPro" id="IPR025724">
    <property type="entry name" value="GAG-pre-integrase_dom"/>
</dbReference>
<evidence type="ECO:0000259" key="1">
    <source>
        <dbReference type="Pfam" id="PF13976"/>
    </source>
</evidence>
<proteinExistence type="predicted"/>